<dbReference type="STRING" id="197479.BFW38_10635"/>
<dbReference type="SMART" id="SM00327">
    <property type="entry name" value="VWA"/>
    <property type="match status" value="1"/>
</dbReference>
<evidence type="ECO:0000313" key="5">
    <source>
        <dbReference type="Proteomes" id="UP000094291"/>
    </source>
</evidence>
<keyword evidence="2" id="KW-1133">Transmembrane helix</keyword>
<protein>
    <recommendedName>
        <fullName evidence="3">VWFA domain-containing protein</fullName>
    </recommendedName>
</protein>
<dbReference type="AlphaFoldDB" id="A0A1E2VAR5"/>
<feature type="region of interest" description="Disordered" evidence="1">
    <location>
        <begin position="308"/>
        <end position="334"/>
    </location>
</feature>
<accession>A0A1E2VAR5</accession>
<evidence type="ECO:0000256" key="2">
    <source>
        <dbReference type="SAM" id="Phobius"/>
    </source>
</evidence>
<feature type="domain" description="VWFA" evidence="3">
    <location>
        <begin position="94"/>
        <end position="263"/>
    </location>
</feature>
<dbReference type="PROSITE" id="PS50234">
    <property type="entry name" value="VWFA"/>
    <property type="match status" value="1"/>
</dbReference>
<keyword evidence="2" id="KW-0472">Membrane</keyword>
<evidence type="ECO:0000259" key="3">
    <source>
        <dbReference type="PROSITE" id="PS50234"/>
    </source>
</evidence>
<dbReference type="InterPro" id="IPR050768">
    <property type="entry name" value="UPF0353/GerABKA_families"/>
</dbReference>
<dbReference type="PANTHER" id="PTHR22550:SF18">
    <property type="entry name" value="VWFA DOMAIN-CONTAINING PROTEIN"/>
    <property type="match status" value="1"/>
</dbReference>
<keyword evidence="5" id="KW-1185">Reference proteome</keyword>
<dbReference type="SUPFAM" id="SSF53300">
    <property type="entry name" value="vWA-like"/>
    <property type="match status" value="1"/>
</dbReference>
<dbReference type="EMBL" id="MDTQ01000001">
    <property type="protein sequence ID" value="ODC03926.1"/>
    <property type="molecule type" value="Genomic_DNA"/>
</dbReference>
<dbReference type="Pfam" id="PF13519">
    <property type="entry name" value="VWA_2"/>
    <property type="match status" value="1"/>
</dbReference>
<dbReference type="Proteomes" id="UP000094291">
    <property type="component" value="Unassembled WGS sequence"/>
</dbReference>
<dbReference type="OrthoDB" id="6206554at2"/>
<name>A0A1E2VAR5_9GAMM</name>
<reference evidence="4 5" key="1">
    <citation type="submission" date="2016-08" db="EMBL/GenBank/DDBJ databases">
        <authorList>
            <person name="Seilhamer J.J."/>
        </authorList>
    </citation>
    <scope>NUCLEOTIDE SEQUENCE [LARGE SCALE GENOMIC DNA]</scope>
    <source>
        <strain evidence="4 5">PH27A</strain>
    </source>
</reference>
<evidence type="ECO:0000313" key="4">
    <source>
        <dbReference type="EMBL" id="ODC03926.1"/>
    </source>
</evidence>
<feature type="transmembrane region" description="Helical" evidence="2">
    <location>
        <begin position="281"/>
        <end position="298"/>
    </location>
</feature>
<comment type="caution">
    <text evidence="4">The sequence shown here is derived from an EMBL/GenBank/DDBJ whole genome shotgun (WGS) entry which is preliminary data.</text>
</comment>
<proteinExistence type="predicted"/>
<dbReference type="Gene3D" id="3.40.50.410">
    <property type="entry name" value="von Willebrand factor, type A domain"/>
    <property type="match status" value="1"/>
</dbReference>
<dbReference type="InterPro" id="IPR002035">
    <property type="entry name" value="VWF_A"/>
</dbReference>
<evidence type="ECO:0000256" key="1">
    <source>
        <dbReference type="SAM" id="MobiDB-lite"/>
    </source>
</evidence>
<organism evidence="4 5">
    <name type="scientific">Terasakiispira papahanaumokuakeensis</name>
    <dbReference type="NCBI Taxonomy" id="197479"/>
    <lineage>
        <taxon>Bacteria</taxon>
        <taxon>Pseudomonadati</taxon>
        <taxon>Pseudomonadota</taxon>
        <taxon>Gammaproteobacteria</taxon>
        <taxon>Oceanospirillales</taxon>
        <taxon>Terasakiispira</taxon>
    </lineage>
</organism>
<sequence>MDQAPNLTLLWPWALLLWPLPWILHRLLPKQSRGETLRLPENATQTSNATAPTTPWARLSGQWRFALIWTLLILATGRPVLLDRLQTLPQNSRQVMLAVDISGSMNERLDHGTRLEQVQKVVGQFVMRRQYDQVGLMVFGSHAYLYVPMTLDHQLLVEQLKALKAGMAGNGTAIGDAIGLGVRALRRGQGESVLVVLSDGVNNAGQLTPAEALNIAQEAQIRTHLVVIGLETTPDLRERIEATGGQVFHANNVRSLDSIYQQIDQLEPVTQLKTIARHAPLAQYLLLLALLLSSYWLWQRRTVRPIHQHHHQHQAQAASAQAPSEPAHLRQSNE</sequence>
<dbReference type="PANTHER" id="PTHR22550">
    <property type="entry name" value="SPORE GERMINATION PROTEIN"/>
    <property type="match status" value="1"/>
</dbReference>
<dbReference type="RefSeq" id="WP_068998575.1">
    <property type="nucleotide sequence ID" value="NZ_MDTQ01000001.1"/>
</dbReference>
<keyword evidence="2" id="KW-0812">Transmembrane</keyword>
<dbReference type="InterPro" id="IPR036465">
    <property type="entry name" value="vWFA_dom_sf"/>
</dbReference>
<gene>
    <name evidence="4" type="ORF">BFW38_10635</name>
</gene>